<dbReference type="Pfam" id="PF12223">
    <property type="entry name" value="DUF3602"/>
    <property type="match status" value="1"/>
</dbReference>
<dbReference type="PANTHER" id="PTHR34693">
    <property type="entry name" value="PROTEIN PAR32"/>
    <property type="match status" value="1"/>
</dbReference>
<organism evidence="2 3">
    <name type="scientific">Sphaerulina musiva (strain SO2202)</name>
    <name type="common">Poplar stem canker fungus</name>
    <name type="synonym">Septoria musiva</name>
    <dbReference type="NCBI Taxonomy" id="692275"/>
    <lineage>
        <taxon>Eukaryota</taxon>
        <taxon>Fungi</taxon>
        <taxon>Dikarya</taxon>
        <taxon>Ascomycota</taxon>
        <taxon>Pezizomycotina</taxon>
        <taxon>Dothideomycetes</taxon>
        <taxon>Dothideomycetidae</taxon>
        <taxon>Mycosphaerellales</taxon>
        <taxon>Mycosphaerellaceae</taxon>
        <taxon>Sphaerulina</taxon>
    </lineage>
</organism>
<feature type="compositionally biased region" description="Low complexity" evidence="1">
    <location>
        <begin position="118"/>
        <end position="133"/>
    </location>
</feature>
<dbReference type="OrthoDB" id="5424462at2759"/>
<feature type="region of interest" description="Disordered" evidence="1">
    <location>
        <begin position="1"/>
        <end position="28"/>
    </location>
</feature>
<dbReference type="RefSeq" id="XP_016762381.1">
    <property type="nucleotide sequence ID" value="XM_016901915.1"/>
</dbReference>
<evidence type="ECO:0000313" key="3">
    <source>
        <dbReference type="Proteomes" id="UP000016931"/>
    </source>
</evidence>
<dbReference type="OMA" id="WGKIRGM"/>
<feature type="compositionally biased region" description="Polar residues" evidence="1">
    <location>
        <begin position="53"/>
        <end position="63"/>
    </location>
</feature>
<dbReference type="HOGENOM" id="CLU_101051_0_1_1"/>
<feature type="region of interest" description="Disordered" evidence="1">
    <location>
        <begin position="102"/>
        <end position="158"/>
    </location>
</feature>
<dbReference type="InterPro" id="IPR022024">
    <property type="entry name" value="DUF3602"/>
</dbReference>
<reference evidence="2 3" key="1">
    <citation type="journal article" date="2012" name="PLoS Pathog.">
        <title>Diverse lifestyles and strategies of plant pathogenesis encoded in the genomes of eighteen Dothideomycetes fungi.</title>
        <authorList>
            <person name="Ohm R.A."/>
            <person name="Feau N."/>
            <person name="Henrissat B."/>
            <person name="Schoch C.L."/>
            <person name="Horwitz B.A."/>
            <person name="Barry K.W."/>
            <person name="Condon B.J."/>
            <person name="Copeland A.C."/>
            <person name="Dhillon B."/>
            <person name="Glaser F."/>
            <person name="Hesse C.N."/>
            <person name="Kosti I."/>
            <person name="LaButti K."/>
            <person name="Lindquist E.A."/>
            <person name="Lucas S."/>
            <person name="Salamov A.A."/>
            <person name="Bradshaw R.E."/>
            <person name="Ciuffetti L."/>
            <person name="Hamelin R.C."/>
            <person name="Kema G.H.J."/>
            <person name="Lawrence C."/>
            <person name="Scott J.A."/>
            <person name="Spatafora J.W."/>
            <person name="Turgeon B.G."/>
            <person name="de Wit P.J.G.M."/>
            <person name="Zhong S."/>
            <person name="Goodwin S.B."/>
            <person name="Grigoriev I.V."/>
        </authorList>
    </citation>
    <scope>NUCLEOTIDE SEQUENCE [LARGE SCALE GENOMIC DNA]</scope>
    <source>
        <strain evidence="2 3">SO2202</strain>
    </source>
</reference>
<evidence type="ECO:0000313" key="2">
    <source>
        <dbReference type="EMBL" id="EMF14260.1"/>
    </source>
</evidence>
<dbReference type="GeneID" id="27899052"/>
<dbReference type="InterPro" id="IPR053203">
    <property type="entry name" value="Cisplatin_resist-associated"/>
</dbReference>
<accession>M3D7W0</accession>
<dbReference type="EMBL" id="KB456262">
    <property type="protein sequence ID" value="EMF14260.1"/>
    <property type="molecule type" value="Genomic_DNA"/>
</dbReference>
<gene>
    <name evidence="2" type="ORF">SEPMUDRAFT_124479</name>
</gene>
<protein>
    <submittedName>
        <fullName evidence="2">Uncharacterized protein</fullName>
    </submittedName>
</protein>
<keyword evidence="3" id="KW-1185">Reference proteome</keyword>
<name>M3D7W0_SPHMS</name>
<feature type="region of interest" description="Disordered" evidence="1">
    <location>
        <begin position="42"/>
        <end position="74"/>
    </location>
</feature>
<dbReference type="PANTHER" id="PTHR34693:SF2">
    <property type="entry name" value="DUF3602 DOMAIN-CONTAINING PROTEIN"/>
    <property type="match status" value="1"/>
</dbReference>
<sequence>MPSRQLSVTEPHPSVPRSGGYIGGGRGGAGNYQKYKAGELTTGASATGPASLISLSRPSNTKRTVGAGRGGAGNMVTATEQSMFQFDEEMLKTREAPVTPIYRIGRGGAGNMFPEVKAASASSRKNSSSSTESGSERPANLRRESGGMFSSIFTRRSA</sequence>
<dbReference type="Proteomes" id="UP000016931">
    <property type="component" value="Unassembled WGS sequence"/>
</dbReference>
<evidence type="ECO:0000256" key="1">
    <source>
        <dbReference type="SAM" id="MobiDB-lite"/>
    </source>
</evidence>
<proteinExistence type="predicted"/>
<dbReference type="eggNOG" id="ENOG502S8NN">
    <property type="taxonomic scope" value="Eukaryota"/>
</dbReference>
<dbReference type="AlphaFoldDB" id="M3D7W0"/>